<keyword evidence="2 3" id="KW-0028">Amino-acid biosynthesis</keyword>
<protein>
    <recommendedName>
        <fullName evidence="1 3">chorismate mutase</fullName>
        <ecNumber evidence="1 3">5.4.99.5</ecNumber>
    </recommendedName>
</protein>
<accession>A0A3M7TUC7</accession>
<dbReference type="GO" id="GO:0009073">
    <property type="term" value="P:aromatic amino acid family biosynthetic process"/>
    <property type="evidence" value="ECO:0007669"/>
    <property type="project" value="UniProtKB-UniRule"/>
</dbReference>
<dbReference type="CDD" id="cd02185">
    <property type="entry name" value="AroH"/>
    <property type="match status" value="1"/>
</dbReference>
<dbReference type="EC" id="5.4.99.5" evidence="1 3"/>
<gene>
    <name evidence="4" type="primary">aroH</name>
    <name evidence="4" type="ORF">EBO34_04125</name>
</gene>
<dbReference type="EMBL" id="RHIB01000001">
    <property type="protein sequence ID" value="RNA69147.1"/>
    <property type="molecule type" value="Genomic_DNA"/>
</dbReference>
<evidence type="ECO:0000313" key="4">
    <source>
        <dbReference type="EMBL" id="RNA69147.1"/>
    </source>
</evidence>
<dbReference type="GO" id="GO:0046417">
    <property type="term" value="P:chorismate metabolic process"/>
    <property type="evidence" value="ECO:0007669"/>
    <property type="project" value="TreeGrafter"/>
</dbReference>
<dbReference type="OrthoDB" id="9802232at2"/>
<feature type="binding site" evidence="2">
    <location>
        <position position="6"/>
    </location>
    <ligand>
        <name>prephenate</name>
        <dbReference type="ChEBI" id="CHEBI:29934"/>
    </ligand>
</feature>
<evidence type="ECO:0000256" key="3">
    <source>
        <dbReference type="PROSITE-ProRule" id="PRU00514"/>
    </source>
</evidence>
<dbReference type="PANTHER" id="PTHR21164">
    <property type="entry name" value="CHORISMATE MUTASE"/>
    <property type="match status" value="1"/>
</dbReference>
<dbReference type="PROSITE" id="PS51167">
    <property type="entry name" value="CHORISMATE_MUT_1"/>
    <property type="match status" value="1"/>
</dbReference>
<dbReference type="AlphaFoldDB" id="A0A3M7TUC7"/>
<evidence type="ECO:0000313" key="5">
    <source>
        <dbReference type="Proteomes" id="UP000278746"/>
    </source>
</evidence>
<name>A0A3M7TUC7_9BACI</name>
<evidence type="ECO:0000256" key="1">
    <source>
        <dbReference type="NCBIfam" id="TIGR01796"/>
    </source>
</evidence>
<dbReference type="PANTHER" id="PTHR21164:SF0">
    <property type="entry name" value="CHORISMATE MUTASE AROH"/>
    <property type="match status" value="1"/>
</dbReference>
<dbReference type="SUPFAM" id="SSF55298">
    <property type="entry name" value="YjgF-like"/>
    <property type="match status" value="1"/>
</dbReference>
<reference evidence="4 5" key="1">
    <citation type="submission" date="2018-10" db="EMBL/GenBank/DDBJ databases">
        <title>Bacillus Keqinensis sp. nov., a moderately halophilic bacterium isolated from a saline-alkaline lake.</title>
        <authorList>
            <person name="Wang H."/>
        </authorList>
    </citation>
    <scope>NUCLEOTIDE SEQUENCE [LARGE SCALE GENOMIC DNA]</scope>
    <source>
        <strain evidence="4 5">KQ-3</strain>
    </source>
</reference>
<proteinExistence type="predicted"/>
<feature type="binding site" evidence="2">
    <location>
        <position position="107"/>
    </location>
    <ligand>
        <name>prephenate</name>
        <dbReference type="ChEBI" id="CHEBI:29934"/>
    </ligand>
</feature>
<dbReference type="Gene3D" id="3.30.1330.40">
    <property type="entry name" value="RutC-like"/>
    <property type="match status" value="1"/>
</dbReference>
<dbReference type="Proteomes" id="UP000278746">
    <property type="component" value="Unassembled WGS sequence"/>
</dbReference>
<dbReference type="PIRSF" id="PIRSF005965">
    <property type="entry name" value="Chor_mut_AroH"/>
    <property type="match status" value="1"/>
</dbReference>
<dbReference type="UniPathway" id="UPA00120">
    <property type="reaction ID" value="UER00203"/>
</dbReference>
<comment type="caution">
    <text evidence="4">The sequence shown here is derived from an EMBL/GenBank/DDBJ whole genome shotgun (WGS) entry which is preliminary data.</text>
</comment>
<dbReference type="InterPro" id="IPR035959">
    <property type="entry name" value="RutC-like_sf"/>
</dbReference>
<sequence length="122" mass="13424">MIRGIRGAATVEDNAAEEILSATKSLISEIIEKNKVHPEEISHIWITVSPDLNATFPARALRDLEGFDRVPVMCAQEIPVDGALERCIRMMVTAETSLSQAAVQHVYSGEAVRLRPDLVQKS</sequence>
<dbReference type="GO" id="GO:0004106">
    <property type="term" value="F:chorismate mutase activity"/>
    <property type="evidence" value="ECO:0007669"/>
    <property type="project" value="UniProtKB-UniRule"/>
</dbReference>
<keyword evidence="2 3" id="KW-0057">Aromatic amino acid biosynthesis</keyword>
<dbReference type="NCBIfam" id="TIGR01796">
    <property type="entry name" value="CM_mono_aroH"/>
    <property type="match status" value="1"/>
</dbReference>
<dbReference type="GO" id="GO:0008652">
    <property type="term" value="P:amino acid biosynthetic process"/>
    <property type="evidence" value="ECO:0007669"/>
    <property type="project" value="UniProtKB-UniRule"/>
</dbReference>
<organism evidence="4 5">
    <name type="scientific">Alteribacter keqinensis</name>
    <dbReference type="NCBI Taxonomy" id="2483800"/>
    <lineage>
        <taxon>Bacteria</taxon>
        <taxon>Bacillati</taxon>
        <taxon>Bacillota</taxon>
        <taxon>Bacilli</taxon>
        <taxon>Bacillales</taxon>
        <taxon>Bacillaceae</taxon>
        <taxon>Alteribacter</taxon>
    </lineage>
</organism>
<evidence type="ECO:0000256" key="2">
    <source>
        <dbReference type="PIRSR" id="PIRSR005965-1"/>
    </source>
</evidence>
<comment type="catalytic activity">
    <reaction evidence="3">
        <text>chorismate = prephenate</text>
        <dbReference type="Rhea" id="RHEA:13897"/>
        <dbReference type="ChEBI" id="CHEBI:29748"/>
        <dbReference type="ChEBI" id="CHEBI:29934"/>
        <dbReference type="EC" id="5.4.99.5"/>
    </reaction>
</comment>
<dbReference type="InterPro" id="IPR008243">
    <property type="entry name" value="Chorismate_mutase_AroH"/>
</dbReference>
<dbReference type="RefSeq" id="WP_122896669.1">
    <property type="nucleotide sequence ID" value="NZ_RHIB01000001.1"/>
</dbReference>
<keyword evidence="3 4" id="KW-0413">Isomerase</keyword>
<feature type="binding site" evidence="2">
    <location>
        <position position="89"/>
    </location>
    <ligand>
        <name>prephenate</name>
        <dbReference type="ChEBI" id="CHEBI:29934"/>
    </ligand>
</feature>
<keyword evidence="5" id="KW-1185">Reference proteome</keyword>
<dbReference type="Pfam" id="PF07736">
    <property type="entry name" value="CM_1"/>
    <property type="match status" value="1"/>
</dbReference>